<dbReference type="RefSeq" id="WP_359977258.1">
    <property type="nucleotide sequence ID" value="NZ_JBEZLS010000003.1"/>
</dbReference>
<dbReference type="Proteomes" id="UP001551582">
    <property type="component" value="Unassembled WGS sequence"/>
</dbReference>
<comment type="caution">
    <text evidence="1">The sequence shown here is derived from an EMBL/GenBank/DDBJ whole genome shotgun (WGS) entry which is preliminary data.</text>
</comment>
<gene>
    <name evidence="1" type="ORF">AB0D65_06040</name>
</gene>
<reference evidence="1 2" key="1">
    <citation type="submission" date="2024-06" db="EMBL/GenBank/DDBJ databases">
        <title>The Natural Products Discovery Center: Release of the First 8490 Sequenced Strains for Exploring Actinobacteria Biosynthetic Diversity.</title>
        <authorList>
            <person name="Kalkreuter E."/>
            <person name="Kautsar S.A."/>
            <person name="Yang D."/>
            <person name="Bader C.D."/>
            <person name="Teijaro C.N."/>
            <person name="Fluegel L."/>
            <person name="Davis C.M."/>
            <person name="Simpson J.R."/>
            <person name="Lauterbach L."/>
            <person name="Steele A.D."/>
            <person name="Gui C."/>
            <person name="Meng S."/>
            <person name="Li G."/>
            <person name="Viehrig K."/>
            <person name="Ye F."/>
            <person name="Su P."/>
            <person name="Kiefer A.F."/>
            <person name="Nichols A."/>
            <person name="Cepeda A.J."/>
            <person name="Yan W."/>
            <person name="Fan B."/>
            <person name="Jiang Y."/>
            <person name="Adhikari A."/>
            <person name="Zheng C.-J."/>
            <person name="Schuster L."/>
            <person name="Cowan T.M."/>
            <person name="Smanski M.J."/>
            <person name="Chevrette M.G."/>
            <person name="De Carvalho L.P.S."/>
            <person name="Shen B."/>
        </authorList>
    </citation>
    <scope>NUCLEOTIDE SEQUENCE [LARGE SCALE GENOMIC DNA]</scope>
    <source>
        <strain evidence="1 2">NPDC048274</strain>
    </source>
</reference>
<evidence type="ECO:0000313" key="1">
    <source>
        <dbReference type="EMBL" id="MEU9350578.1"/>
    </source>
</evidence>
<evidence type="ECO:0000313" key="2">
    <source>
        <dbReference type="Proteomes" id="UP001551582"/>
    </source>
</evidence>
<proteinExistence type="predicted"/>
<evidence type="ECO:0008006" key="3">
    <source>
        <dbReference type="Google" id="ProtNLM"/>
    </source>
</evidence>
<sequence>MPDFRETSGQDAEVTGSVAVVDTDDMAVSDRFGWWRDMVAQEVMPVSMRSPYAGCFRGTERLIGPSADLATFDFSPLSAQRSPAHIRRADSEDDFLILVRDSGIRLEQERGVACLGPGGMAVFSTSRPLNCELSDFAPDAAVVRRTAG</sequence>
<protein>
    <recommendedName>
        <fullName evidence="3">AraC family transcriptional regulator</fullName>
    </recommendedName>
</protein>
<keyword evidence="2" id="KW-1185">Reference proteome</keyword>
<organism evidence="1 2">
    <name type="scientific">Streptomyces griseoloalbus</name>
    <dbReference type="NCBI Taxonomy" id="67303"/>
    <lineage>
        <taxon>Bacteria</taxon>
        <taxon>Bacillati</taxon>
        <taxon>Actinomycetota</taxon>
        <taxon>Actinomycetes</taxon>
        <taxon>Kitasatosporales</taxon>
        <taxon>Streptomycetaceae</taxon>
        <taxon>Streptomyces</taxon>
    </lineage>
</organism>
<name>A0ABV3E0D0_9ACTN</name>
<dbReference type="EMBL" id="JBEZLS010000003">
    <property type="protein sequence ID" value="MEU9350578.1"/>
    <property type="molecule type" value="Genomic_DNA"/>
</dbReference>
<accession>A0ABV3E0D0</accession>